<dbReference type="GO" id="GO:0051707">
    <property type="term" value="P:response to other organism"/>
    <property type="evidence" value="ECO:0007669"/>
    <property type="project" value="UniProtKB-ARBA"/>
</dbReference>
<dbReference type="Gene3D" id="3.80.10.10">
    <property type="entry name" value="Ribonuclease Inhibitor"/>
    <property type="match status" value="7"/>
</dbReference>
<dbReference type="InterPro" id="IPR035897">
    <property type="entry name" value="Toll_tir_struct_dom_sf"/>
</dbReference>
<evidence type="ECO:0000256" key="3">
    <source>
        <dbReference type="ARBA" id="ARBA00022821"/>
    </source>
</evidence>
<dbReference type="SUPFAM" id="SSF52047">
    <property type="entry name" value="RNI-like"/>
    <property type="match status" value="1"/>
</dbReference>
<dbReference type="Gene3D" id="1.10.8.430">
    <property type="entry name" value="Helical domain of apoptotic protease-activating factors"/>
    <property type="match status" value="2"/>
</dbReference>
<keyword evidence="4" id="KW-0812">Transmembrane</keyword>
<dbReference type="Pfam" id="PF00931">
    <property type="entry name" value="NB-ARC"/>
    <property type="match status" value="1"/>
</dbReference>
<keyword evidence="4" id="KW-0472">Membrane</keyword>
<evidence type="ECO:0000259" key="5">
    <source>
        <dbReference type="PROSITE" id="PS50104"/>
    </source>
</evidence>
<evidence type="ECO:0000313" key="7">
    <source>
        <dbReference type="Proteomes" id="UP001634007"/>
    </source>
</evidence>
<dbReference type="GO" id="GO:0006952">
    <property type="term" value="P:defense response"/>
    <property type="evidence" value="ECO:0007669"/>
    <property type="project" value="UniProtKB-KW"/>
</dbReference>
<dbReference type="Proteomes" id="UP001634007">
    <property type="component" value="Unassembled WGS sequence"/>
</dbReference>
<keyword evidence="4" id="KW-1133">Transmembrane helix</keyword>
<keyword evidence="3" id="KW-0611">Plant defense</keyword>
<dbReference type="InterPro" id="IPR032675">
    <property type="entry name" value="LRR_dom_sf"/>
</dbReference>
<evidence type="ECO:0000256" key="4">
    <source>
        <dbReference type="SAM" id="Phobius"/>
    </source>
</evidence>
<dbReference type="SMART" id="SM00369">
    <property type="entry name" value="LRR_TYP"/>
    <property type="match status" value="7"/>
</dbReference>
<organism evidence="6 7">
    <name type="scientific">Eucalyptus globulus</name>
    <name type="common">Tasmanian blue gum</name>
    <dbReference type="NCBI Taxonomy" id="34317"/>
    <lineage>
        <taxon>Eukaryota</taxon>
        <taxon>Viridiplantae</taxon>
        <taxon>Streptophyta</taxon>
        <taxon>Embryophyta</taxon>
        <taxon>Tracheophyta</taxon>
        <taxon>Spermatophyta</taxon>
        <taxon>Magnoliopsida</taxon>
        <taxon>eudicotyledons</taxon>
        <taxon>Gunneridae</taxon>
        <taxon>Pentapetalae</taxon>
        <taxon>rosids</taxon>
        <taxon>malvids</taxon>
        <taxon>Myrtales</taxon>
        <taxon>Myrtaceae</taxon>
        <taxon>Myrtoideae</taxon>
        <taxon>Eucalypteae</taxon>
        <taxon>Eucalyptus</taxon>
    </lineage>
</organism>
<keyword evidence="1" id="KW-0433">Leucine-rich repeat</keyword>
<dbReference type="PANTHER" id="PTHR11017">
    <property type="entry name" value="LEUCINE-RICH REPEAT-CONTAINING PROTEIN"/>
    <property type="match status" value="1"/>
</dbReference>
<dbReference type="InterPro" id="IPR042197">
    <property type="entry name" value="Apaf_helical"/>
</dbReference>
<accession>A0ABD3L8Z9</accession>
<dbReference type="SUPFAM" id="SSF52200">
    <property type="entry name" value="Toll/Interleukin receptor TIR domain"/>
    <property type="match status" value="1"/>
</dbReference>
<dbReference type="PANTHER" id="PTHR11017:SF570">
    <property type="entry name" value="DISEASE RESISTANCE PROTEIN (TIR-NBS CLASS)-RELATED"/>
    <property type="match status" value="1"/>
</dbReference>
<feature type="transmembrane region" description="Helical" evidence="4">
    <location>
        <begin position="46"/>
        <end position="69"/>
    </location>
</feature>
<comment type="caution">
    <text evidence="6">The sequence shown here is derived from an EMBL/GenBank/DDBJ whole genome shotgun (WGS) entry which is preliminary data.</text>
</comment>
<dbReference type="Pfam" id="PF13306">
    <property type="entry name" value="LRR_5"/>
    <property type="match status" value="1"/>
</dbReference>
<proteinExistence type="predicted"/>
<dbReference type="InterPro" id="IPR026906">
    <property type="entry name" value="LRR_5"/>
</dbReference>
<dbReference type="InterPro" id="IPR002182">
    <property type="entry name" value="NB-ARC"/>
</dbReference>
<dbReference type="Pfam" id="PF01582">
    <property type="entry name" value="TIR"/>
    <property type="match status" value="1"/>
</dbReference>
<name>A0ABD3L8Z9_EUCGL</name>
<dbReference type="SUPFAM" id="SSF52540">
    <property type="entry name" value="P-loop containing nucleoside triphosphate hydrolases"/>
    <property type="match status" value="2"/>
</dbReference>
<evidence type="ECO:0000313" key="6">
    <source>
        <dbReference type="EMBL" id="KAL3746361.1"/>
    </source>
</evidence>
<keyword evidence="7" id="KW-1185">Reference proteome</keyword>
<dbReference type="PRINTS" id="PR00364">
    <property type="entry name" value="DISEASERSIST"/>
</dbReference>
<dbReference type="Gene3D" id="3.40.50.300">
    <property type="entry name" value="P-loop containing nucleotide triphosphate hydrolases"/>
    <property type="match status" value="2"/>
</dbReference>
<dbReference type="Pfam" id="PF23598">
    <property type="entry name" value="LRR_14"/>
    <property type="match status" value="2"/>
</dbReference>
<dbReference type="EMBL" id="JBJKBG010000003">
    <property type="protein sequence ID" value="KAL3746361.1"/>
    <property type="molecule type" value="Genomic_DNA"/>
</dbReference>
<evidence type="ECO:0000256" key="1">
    <source>
        <dbReference type="ARBA" id="ARBA00022614"/>
    </source>
</evidence>
<protein>
    <recommendedName>
        <fullName evidence="5">TIR domain-containing protein</fullName>
    </recommendedName>
</protein>
<dbReference type="SMART" id="SM00255">
    <property type="entry name" value="TIR"/>
    <property type="match status" value="1"/>
</dbReference>
<dbReference type="InterPro" id="IPR000157">
    <property type="entry name" value="TIR_dom"/>
</dbReference>
<dbReference type="Gene3D" id="3.40.1170.20">
    <property type="entry name" value="tRNA intron endonuclease, N-terminal domain"/>
    <property type="match status" value="1"/>
</dbReference>
<dbReference type="InterPro" id="IPR044974">
    <property type="entry name" value="Disease_R_plants"/>
</dbReference>
<sequence length="2229" mass="250429">MIAMGFKFIPHAPCRSPTTFGSSFAWCSSCQPPPLGYRRTPRGVSAMFAAMMLGGLALGLLAPTVLAFVKSKASKFFRKSTATVRREETSNPGAAASGGDAPAPAGEEYEVFLSFRGPDTRTGFTDCLYHDMLSAGIRVFRDDEELRVGREIGSELMWVLNVSKIYVPIFSKDYASSSWCLREVAHMVDCVARSKGNKEILPVFFDASPSDVKLRTGLYRNAMAKHRKKFGVEEVKRWEDALVEVAELKGWDLKTRGHGEAIKLIIREVLVKLKIKHKYVKNQLVGVDDRVEMKLLDVDCEGVCFVGIHEMGGVGKTTLVKVVFNQVCSYFDDCCFLGDVRESSEKGGLVNLQKQFRIIITTRNEATLKVLDEDLIYELKELNFDQALKLFCIHAFRKDYPPYQYDIPASEIVVTTKGLPLALEVIGSFLYRQLEKIWKETVERLARIPHECNLHVGSLQFFPETRIQVLMQMSMVKIVDGDVLWMLDQLKDLGRHIVLRECLHDPGERSQVWICEKAVDIVRTKQRKKKLQELILTGSDYQPLVITHDELNRLPNLRFLELEEGTFARDFGDDFSKLRWISWYSPRPLDLEVTNLSMKNLVVLEIVAGGITDDWSGWSLIKMAKNLKVLNLRGCEGIIRTLDFSTCFSLERLSFYNCINLVEIDPSIGKLKRLIHLNLKEDLSLKDLPEEIGRLTNMKLLASSGCFLKLPGSLKELDLSNIQIECLPDCIGDKKFMSVLILRYTQISTLPETIGKLVKLEKLPDSIGKLESLQELNLSSTKIAELPDSIGNLKNLKVISMENTPIRKLPNTIGMLKNLEELHASDCEELTGEIPIEIGALSSLKILELLGAHISGVPTTINHILHLERLELTGCNEVQELPELPKSLIYLHFRSSALHIFSDLSNLTNLVDLLLSDGSEDVLKASSYLLPSSSLGWIRSVPAPPTQFGSLPRLTELILSGLDLQCIMKLPPSLSELQLLRLSQSQLQEIDLSGLEELRALSVTKCELLQRLFILASLKKLKELRLSECPKLVEIEGLEALEFLEEMNVQYYGSVERLYDLSNSKLLKLLVISNCYELRTVEGLNDLESLNALLVYECSSLEKLIIPSKVEKLTHLEVSRCEKLIEIPSLVASKSLETLTIKKCPISKICELSNLQMLKSLSIVGCHELQSIDGVDELDFLCDFYVSSYRKLEVLLDESNTKLFDECLITIRKCRKLQSHGYPNVNGLPYRDYKDMIIATTNSPTGSLPLETSDESMENMKDEAGQRTVDMRASDRNYAIAAVQNLVGIDDRAKQITDLLEMEGNDEVRIIGIYGTDGIGKTTLAKAVYDQISSCFDSCSFLAEVEETTQSSGGMQFLQNKLIRDILERNHEDPSFDETIKDFVDIFCEMKVLIVVDAVEKPSDLHAIVGDQLHWFGPGSRVIVTSQNEEILEGYDSNKAPTYKVSELDDGQAFELFCKHAFRMQSSMPDYDGLSNCIVDATKKLPLAVEVIGSFLRGKSIQEWEKMEKAMKARPMSSQKTMVGLQELLDICYGELDHLQKDIYLDIACFISGVDARIASYMWPNCYLPSSGCILMPLAKIGENNELQMHRLLRCFGKRIFKQEGSGDPSSRRFFTQDMIRKTMNREKGIGEVESHDLCILTAVNFAFMPAISFLKLDGAEVSGDFAGVFPSLRWLCWQRCPLDFRAENFVLRELVILDLSWSKVTEEWGGWSKIKMKKLKVLNLTGCSDLLFTPDFSDYKDLEILILERCSHLVKLDPSIGNLKHLVYLNLKFCSQLNWLPVELGCTTALKELFIDGTSVRQIPISIGNLKQLEILSGLNCFPLTHLPSSICYLTALSEFSLEGAKISKLPSSLGKLQNLRRLSLRDCRCLEKLPYSIGEIGSLEELDISATSVSGLPDSIGNLKSLKVLRMDSSFIRAFPGQIGYLTKLEELHASWCWSLKGAIPHDIKGLHCLRSLTLGHSSISSLPPAISTIRGLHTLDLIQCDEIEELPKLPPSLICLRVSSERMKAIPLLEDLKELEELCLSDGDWEACRPPSKLPMPESNVKQMIDKQSFSISFPRLRKLELSLSQVIKLKFGPTDIPTLKRLKTLTPPGLSCRDVSELPKKLLAFKLYHSAIEEIEGLEGLEALKRLDISNCKIQNLNGIGQITSLRSLILSDCDDLSLPDLSNLKSLKVLEIIRCKKISQIEGLEKLTSLEKLNISECPAEKSAQVQDALKYVMARFPNT</sequence>
<dbReference type="PROSITE" id="PS50104">
    <property type="entry name" value="TIR"/>
    <property type="match status" value="1"/>
</dbReference>
<evidence type="ECO:0000256" key="2">
    <source>
        <dbReference type="ARBA" id="ARBA00022737"/>
    </source>
</evidence>
<keyword evidence="2" id="KW-0677">Repeat</keyword>
<feature type="domain" description="TIR" evidence="5">
    <location>
        <begin position="107"/>
        <end position="273"/>
    </location>
</feature>
<dbReference type="Gene3D" id="3.40.50.10140">
    <property type="entry name" value="Toll/interleukin-1 receptor homology (TIR) domain"/>
    <property type="match status" value="1"/>
</dbReference>
<dbReference type="SUPFAM" id="SSF52058">
    <property type="entry name" value="L domain-like"/>
    <property type="match status" value="3"/>
</dbReference>
<dbReference type="InterPro" id="IPR003591">
    <property type="entry name" value="Leu-rich_rpt_typical-subtyp"/>
</dbReference>
<gene>
    <name evidence="6" type="ORF">ACJRO7_015338</name>
</gene>
<dbReference type="InterPro" id="IPR027417">
    <property type="entry name" value="P-loop_NTPase"/>
</dbReference>
<dbReference type="InterPro" id="IPR055414">
    <property type="entry name" value="LRR_R13L4/SHOC2-like"/>
</dbReference>
<reference evidence="6 7" key="1">
    <citation type="submission" date="2024-11" db="EMBL/GenBank/DDBJ databases">
        <title>Chromosome-level genome assembly of Eucalyptus globulus Labill. provides insights into its genome evolution.</title>
        <authorList>
            <person name="Li X."/>
        </authorList>
    </citation>
    <scope>NUCLEOTIDE SEQUENCE [LARGE SCALE GENOMIC DNA]</scope>
    <source>
        <strain evidence="6">CL2024</strain>
        <tissue evidence="6">Fresh tender leaves</tissue>
    </source>
</reference>